<comment type="subcellular location">
    <subcellularLocation>
        <location evidence="1">Mitochondrion</location>
    </subcellularLocation>
</comment>
<feature type="binding site" evidence="11">
    <location>
        <begin position="170"/>
        <end position="176"/>
    </location>
    <ligand>
        <name>S-adenosyl-L-methionine</name>
        <dbReference type="ChEBI" id="CHEBI:59789"/>
    </ligand>
</feature>
<feature type="domain" description="SAM-dependent MTase RsmB/NOP-type" evidence="13">
    <location>
        <begin position="79"/>
        <end position="453"/>
    </location>
</feature>
<dbReference type="CDD" id="cd02440">
    <property type="entry name" value="AdoMet_MTases"/>
    <property type="match status" value="1"/>
</dbReference>
<keyword evidence="5 11" id="KW-0949">S-adenosyl-L-methionine</keyword>
<evidence type="ECO:0000256" key="1">
    <source>
        <dbReference type="ARBA" id="ARBA00004173"/>
    </source>
</evidence>
<dbReference type="PRINTS" id="PR02008">
    <property type="entry name" value="RCMTFAMILY"/>
</dbReference>
<evidence type="ECO:0000313" key="14">
    <source>
        <dbReference type="EMBL" id="KAF5839836.1"/>
    </source>
</evidence>
<gene>
    <name evidence="14" type="ORF">DUNSADRAFT_18499</name>
</gene>
<dbReference type="Proteomes" id="UP000815325">
    <property type="component" value="Unassembled WGS sequence"/>
</dbReference>
<feature type="binding site" evidence="11">
    <location>
        <position position="213"/>
    </location>
    <ligand>
        <name>S-adenosyl-L-methionine</name>
        <dbReference type="ChEBI" id="CHEBI:59789"/>
    </ligand>
</feature>
<keyword evidence="3 11" id="KW-0489">Methyltransferase</keyword>
<dbReference type="GO" id="GO:0008168">
    <property type="term" value="F:methyltransferase activity"/>
    <property type="evidence" value="ECO:0007669"/>
    <property type="project" value="UniProtKB-KW"/>
</dbReference>
<evidence type="ECO:0000256" key="6">
    <source>
        <dbReference type="ARBA" id="ARBA00022884"/>
    </source>
</evidence>
<keyword evidence="2" id="KW-0698">rRNA processing</keyword>
<keyword evidence="6 11" id="KW-0694">RNA-binding</keyword>
<dbReference type="InterPro" id="IPR049560">
    <property type="entry name" value="MeTrfase_RsmB-F_NOP2_cat"/>
</dbReference>
<evidence type="ECO:0000256" key="9">
    <source>
        <dbReference type="ARBA" id="ARBA00042050"/>
    </source>
</evidence>
<feature type="binding site" evidence="11">
    <location>
        <position position="262"/>
    </location>
    <ligand>
        <name>S-adenosyl-L-methionine</name>
        <dbReference type="ChEBI" id="CHEBI:59789"/>
    </ligand>
</feature>
<reference evidence="14" key="1">
    <citation type="submission" date="2017-08" db="EMBL/GenBank/DDBJ databases">
        <authorList>
            <person name="Polle J.E."/>
            <person name="Barry K."/>
            <person name="Cushman J."/>
            <person name="Schmutz J."/>
            <person name="Tran D."/>
            <person name="Hathwaick L.T."/>
            <person name="Yim W.C."/>
            <person name="Jenkins J."/>
            <person name="Mckie-Krisberg Z.M."/>
            <person name="Prochnik S."/>
            <person name="Lindquist E."/>
            <person name="Dockter R.B."/>
            <person name="Adam C."/>
            <person name="Molina H."/>
            <person name="Bunkerborg J."/>
            <person name="Jin E."/>
            <person name="Buchheim M."/>
            <person name="Magnuson J."/>
        </authorList>
    </citation>
    <scope>NUCLEOTIDE SEQUENCE</scope>
    <source>
        <strain evidence="14">CCAP 19/18</strain>
    </source>
</reference>
<keyword evidence="8" id="KW-0496">Mitochondrion</keyword>
<dbReference type="SUPFAM" id="SSF53335">
    <property type="entry name" value="S-adenosyl-L-methionine-dependent methyltransferases"/>
    <property type="match status" value="1"/>
</dbReference>
<evidence type="ECO:0000256" key="2">
    <source>
        <dbReference type="ARBA" id="ARBA00022552"/>
    </source>
</evidence>
<evidence type="ECO:0000256" key="8">
    <source>
        <dbReference type="ARBA" id="ARBA00023128"/>
    </source>
</evidence>
<keyword evidence="7" id="KW-0809">Transit peptide</keyword>
<dbReference type="Gene3D" id="3.40.50.150">
    <property type="entry name" value="Vaccinia Virus protein VP39"/>
    <property type="match status" value="1"/>
</dbReference>
<dbReference type="GO" id="GO:0032259">
    <property type="term" value="P:methylation"/>
    <property type="evidence" value="ECO:0007669"/>
    <property type="project" value="UniProtKB-KW"/>
</dbReference>
<comment type="similarity">
    <text evidence="11">Belongs to the class I-like SAM-binding methyltransferase superfamily. RsmB/NOP family.</text>
</comment>
<dbReference type="Pfam" id="PF01189">
    <property type="entry name" value="Methyltr_RsmB-F"/>
    <property type="match status" value="1"/>
</dbReference>
<evidence type="ECO:0000256" key="10">
    <source>
        <dbReference type="ARBA" id="ARBA00049302"/>
    </source>
</evidence>
<name>A0ABQ7GZ05_DUNSA</name>
<evidence type="ECO:0000256" key="7">
    <source>
        <dbReference type="ARBA" id="ARBA00022946"/>
    </source>
</evidence>
<accession>A0ABQ7GZ05</accession>
<comment type="catalytic activity">
    <reaction evidence="10">
        <text>a cytidine in rRNA + S-adenosyl-L-methionine = a 5-methylcytidine in rRNA + S-adenosyl-L-homocysteine + H(+)</text>
        <dbReference type="Rhea" id="RHEA:61484"/>
        <dbReference type="Rhea" id="RHEA-COMP:15836"/>
        <dbReference type="Rhea" id="RHEA-COMP:15837"/>
        <dbReference type="ChEBI" id="CHEBI:15378"/>
        <dbReference type="ChEBI" id="CHEBI:57856"/>
        <dbReference type="ChEBI" id="CHEBI:59789"/>
        <dbReference type="ChEBI" id="CHEBI:74483"/>
        <dbReference type="ChEBI" id="CHEBI:82748"/>
    </reaction>
</comment>
<feature type="compositionally biased region" description="Basic residues" evidence="12">
    <location>
        <begin position="42"/>
        <end position="52"/>
    </location>
</feature>
<feature type="region of interest" description="Disordered" evidence="12">
    <location>
        <begin position="23"/>
        <end position="59"/>
    </location>
</feature>
<dbReference type="InterPro" id="IPR029063">
    <property type="entry name" value="SAM-dependent_MTases_sf"/>
</dbReference>
<dbReference type="PROSITE" id="PS51686">
    <property type="entry name" value="SAM_MT_RSMB_NOP"/>
    <property type="match status" value="1"/>
</dbReference>
<dbReference type="EMBL" id="MU069531">
    <property type="protein sequence ID" value="KAF5839836.1"/>
    <property type="molecule type" value="Genomic_DNA"/>
</dbReference>
<evidence type="ECO:0000256" key="11">
    <source>
        <dbReference type="PROSITE-ProRule" id="PRU01023"/>
    </source>
</evidence>
<keyword evidence="4 11" id="KW-0808">Transferase</keyword>
<proteinExistence type="inferred from homology"/>
<organism evidence="14 15">
    <name type="scientific">Dunaliella salina</name>
    <name type="common">Green alga</name>
    <name type="synonym">Protococcus salinus</name>
    <dbReference type="NCBI Taxonomy" id="3046"/>
    <lineage>
        <taxon>Eukaryota</taxon>
        <taxon>Viridiplantae</taxon>
        <taxon>Chlorophyta</taxon>
        <taxon>core chlorophytes</taxon>
        <taxon>Chlorophyceae</taxon>
        <taxon>CS clade</taxon>
        <taxon>Chlamydomonadales</taxon>
        <taxon>Dunaliellaceae</taxon>
        <taxon>Dunaliella</taxon>
    </lineage>
</organism>
<evidence type="ECO:0000256" key="4">
    <source>
        <dbReference type="ARBA" id="ARBA00022679"/>
    </source>
</evidence>
<dbReference type="InterPro" id="IPR001678">
    <property type="entry name" value="MeTrfase_RsmB-F_NOP2_dom"/>
</dbReference>
<sequence length="534" mass="58016">MVGALTLRWAMKPSHMYLKASVPTLSSGSKPLRQPAPGAARHLSKKAKKQRQHPSTLPSTEQLLHQHFQRIYGERWPGLWHAMQQPTRHAALINPFAKVHAEIEDWQQVCPSLPLYLRNTRQGEVKDQPAPKVDVDPSSGLCTHYFMDLASGFPPLALSPSLGSRVLDLCAAPGGKALLLAALFFPSQPSQHSSEAEPDTSEFDQSTHLVANDRSPNRRARLVNIMRQYLPPRVLRQTEVTCRDGERWYPYQEESFDYILLDAPCSSERHLAQRIVQRTQGKIDARCSGDGSENDAAPVTATGQAQVMAAAHTGNSAHCHSDGNDSEEAPSVGVTQLGGGSASVHSGSGGPRQRATLEREDWSPSRTGRNAAQQSALLMSAMKLLKPGGKLVYSTCSISPTENDGVVKKALDKLQQKHGMNVSLVPFAAYIADAGRGPHGSDQEKRESRFRRASVGAGACMNREAGSTPNGESQMGLQAHDLHGMQADTAVSNASWEAIHALVPGLEKTECGMQALPDCCEGWGPIYWAVLTRE</sequence>
<feature type="active site" description="Nucleophile" evidence="11">
    <location>
        <position position="396"/>
    </location>
</feature>
<dbReference type="InterPro" id="IPR023267">
    <property type="entry name" value="RCMT"/>
</dbReference>
<dbReference type="PANTHER" id="PTHR22808:SF3">
    <property type="entry name" value="5-METHYLCYTOSINE RRNA METHYLTRANSFERASE NSUN4"/>
    <property type="match status" value="1"/>
</dbReference>
<comment type="caution">
    <text evidence="14">The sequence shown here is derived from an EMBL/GenBank/DDBJ whole genome shotgun (WGS) entry which is preliminary data.</text>
</comment>
<feature type="region of interest" description="Disordered" evidence="12">
    <location>
        <begin position="312"/>
        <end position="371"/>
    </location>
</feature>
<dbReference type="PANTHER" id="PTHR22808">
    <property type="entry name" value="NCL1 YEAST -RELATED NOL1/NOP2/FMU SUN DOMAIN-CONTAINING"/>
    <property type="match status" value="1"/>
</dbReference>
<evidence type="ECO:0000256" key="3">
    <source>
        <dbReference type="ARBA" id="ARBA00022603"/>
    </source>
</evidence>
<evidence type="ECO:0000256" key="12">
    <source>
        <dbReference type="SAM" id="MobiDB-lite"/>
    </source>
</evidence>
<protein>
    <recommendedName>
        <fullName evidence="9">NOL1/NOP2/Sun domain family member 4</fullName>
    </recommendedName>
</protein>
<keyword evidence="15" id="KW-1185">Reference proteome</keyword>
<evidence type="ECO:0000313" key="15">
    <source>
        <dbReference type="Proteomes" id="UP000815325"/>
    </source>
</evidence>
<evidence type="ECO:0000256" key="5">
    <source>
        <dbReference type="ARBA" id="ARBA00022691"/>
    </source>
</evidence>
<feature type="binding site" evidence="11">
    <location>
        <position position="244"/>
    </location>
    <ligand>
        <name>S-adenosyl-L-methionine</name>
        <dbReference type="ChEBI" id="CHEBI:59789"/>
    </ligand>
</feature>
<evidence type="ECO:0000259" key="13">
    <source>
        <dbReference type="PROSITE" id="PS51686"/>
    </source>
</evidence>